<evidence type="ECO:0000256" key="1">
    <source>
        <dbReference type="ARBA" id="ARBA00004496"/>
    </source>
</evidence>
<name>Q4RUC3_TETNG</name>
<dbReference type="SMART" id="SM00516">
    <property type="entry name" value="SEC14"/>
    <property type="match status" value="1"/>
</dbReference>
<dbReference type="Pfam" id="PF12496">
    <property type="entry name" value="BNIP2"/>
    <property type="match status" value="1"/>
</dbReference>
<feature type="domain" description="CRAL-TRIO" evidence="4">
    <location>
        <begin position="255"/>
        <end position="371"/>
    </location>
</feature>
<evidence type="ECO:0000256" key="2">
    <source>
        <dbReference type="ARBA" id="ARBA00022490"/>
    </source>
</evidence>
<dbReference type="EMBL" id="CAAE01014995">
    <property type="protein sequence ID" value="CAG08009.1"/>
    <property type="molecule type" value="Genomic_DNA"/>
</dbReference>
<dbReference type="Pfam" id="PF13716">
    <property type="entry name" value="CRAL_TRIO_2"/>
    <property type="match status" value="1"/>
</dbReference>
<dbReference type="Gene3D" id="3.40.525.10">
    <property type="entry name" value="CRAL-TRIO lipid binding domain"/>
    <property type="match status" value="1"/>
</dbReference>
<dbReference type="PANTHER" id="PTHR12112:SF9">
    <property type="entry name" value="CAYTAXIN"/>
    <property type="match status" value="1"/>
</dbReference>
<reference evidence="5" key="1">
    <citation type="journal article" date="2004" name="Nature">
        <title>Genome duplication in the teleost fish Tetraodon nigroviridis reveals the early vertebrate proto-karyotype.</title>
        <authorList>
            <person name="Jaillon O."/>
            <person name="Aury J.-M."/>
            <person name="Brunet F."/>
            <person name="Petit J.-L."/>
            <person name="Stange-Thomann N."/>
            <person name="Mauceli E."/>
            <person name="Bouneau L."/>
            <person name="Fischer C."/>
            <person name="Ozouf-Costaz C."/>
            <person name="Bernot A."/>
            <person name="Nicaud S."/>
            <person name="Jaffe D."/>
            <person name="Fisher S."/>
            <person name="Lutfalla G."/>
            <person name="Dossat C."/>
            <person name="Segurens B."/>
            <person name="Dasilva C."/>
            <person name="Salanoubat M."/>
            <person name="Levy M."/>
            <person name="Boudet N."/>
            <person name="Castellano S."/>
            <person name="Anthouard V."/>
            <person name="Jubin C."/>
            <person name="Castelli V."/>
            <person name="Katinka M."/>
            <person name="Vacherie B."/>
            <person name="Biemont C."/>
            <person name="Skalli Z."/>
            <person name="Cattolico L."/>
            <person name="Poulain J."/>
            <person name="De Berardinis V."/>
            <person name="Cruaud C."/>
            <person name="Duprat S."/>
            <person name="Brottier P."/>
            <person name="Coutanceau J.-P."/>
            <person name="Gouzy J."/>
            <person name="Parra G."/>
            <person name="Lardier G."/>
            <person name="Chapple C."/>
            <person name="McKernan K.J."/>
            <person name="McEwan P."/>
            <person name="Bosak S."/>
            <person name="Kellis M."/>
            <person name="Volff J.-N."/>
            <person name="Guigo R."/>
            <person name="Zody M.C."/>
            <person name="Mesirov J."/>
            <person name="Lindblad-Toh K."/>
            <person name="Birren B."/>
            <person name="Nusbaum C."/>
            <person name="Kahn D."/>
            <person name="Robinson-Rechavi M."/>
            <person name="Laudet V."/>
            <person name="Schachter V."/>
            <person name="Quetier F."/>
            <person name="Saurin W."/>
            <person name="Scarpelli C."/>
            <person name="Wincker P."/>
            <person name="Lander E.S."/>
            <person name="Weissenbach J."/>
            <person name="Roest Crollius H."/>
        </authorList>
    </citation>
    <scope>NUCLEOTIDE SEQUENCE [LARGE SCALE GENOMIC DNA]</scope>
</reference>
<feature type="non-terminal residue" evidence="5">
    <location>
        <position position="377"/>
    </location>
</feature>
<evidence type="ECO:0000259" key="4">
    <source>
        <dbReference type="PROSITE" id="PS50191"/>
    </source>
</evidence>
<sequence>PRGMGTTEATLRMENMEVKDEWQDEDFPRLLPEYGDMDPSCGLTDERACRYHPGTRAAPPNSLNLSPPGGHGAVPSSHRKRRTLIAPEMNLSLDQSEGSLLSDDFLDTPDDLDINVDDIDTPDETDSLEFITNGNELEWEDDTPVASAKAAPPDGLGGADDQGNANGRLWRTVLIGEQEHRIDMQIIRPYLRVITHGGQAATGTMEAGTTCGSRSAPHCNLLPSGYYGEGLNAIIVFSACYLPDSSCPDYHYIMENLFLYMVSSLEMLVAEDYLIVYMNGATPRSKMPGISWLKKCYQMIDRRLRKNLKSLVIAHPTWFIRTVLAISRPFISMKFLNKIQYVHSLDELAEMVPMEHVHVPDCVLQFDEERIKARKER</sequence>
<proteinExistence type="predicted"/>
<dbReference type="OrthoDB" id="19923at2759"/>
<evidence type="ECO:0000256" key="3">
    <source>
        <dbReference type="SAM" id="MobiDB-lite"/>
    </source>
</evidence>
<dbReference type="GO" id="GO:0006915">
    <property type="term" value="P:apoptotic process"/>
    <property type="evidence" value="ECO:0007669"/>
    <property type="project" value="TreeGrafter"/>
</dbReference>
<accession>Q4RUC3</accession>
<dbReference type="InterPro" id="IPR036865">
    <property type="entry name" value="CRAL-TRIO_dom_sf"/>
</dbReference>
<dbReference type="PANTHER" id="PTHR12112">
    <property type="entry name" value="BNIP - RELATED"/>
    <property type="match status" value="1"/>
</dbReference>
<dbReference type="AlphaFoldDB" id="Q4RUC3"/>
<protein>
    <submittedName>
        <fullName evidence="5">(spotted green pufferfish) hypothetical protein</fullName>
    </submittedName>
</protein>
<dbReference type="CDD" id="cd00170">
    <property type="entry name" value="SEC14"/>
    <property type="match status" value="1"/>
</dbReference>
<feature type="region of interest" description="Disordered" evidence="3">
    <location>
        <begin position="52"/>
        <end position="79"/>
    </location>
</feature>
<organism evidence="5">
    <name type="scientific">Tetraodon nigroviridis</name>
    <name type="common">Spotted green pufferfish</name>
    <name type="synonym">Chelonodon nigroviridis</name>
    <dbReference type="NCBI Taxonomy" id="99883"/>
    <lineage>
        <taxon>Eukaryota</taxon>
        <taxon>Metazoa</taxon>
        <taxon>Chordata</taxon>
        <taxon>Craniata</taxon>
        <taxon>Vertebrata</taxon>
        <taxon>Euteleostomi</taxon>
        <taxon>Actinopterygii</taxon>
        <taxon>Neopterygii</taxon>
        <taxon>Teleostei</taxon>
        <taxon>Neoteleostei</taxon>
        <taxon>Acanthomorphata</taxon>
        <taxon>Eupercaria</taxon>
        <taxon>Tetraodontiformes</taxon>
        <taxon>Tetradontoidea</taxon>
        <taxon>Tetraodontidae</taxon>
        <taxon>Tetraodon</taxon>
    </lineage>
</organism>
<evidence type="ECO:0000313" key="5">
    <source>
        <dbReference type="EMBL" id="CAG08009.1"/>
    </source>
</evidence>
<reference evidence="5" key="2">
    <citation type="submission" date="2004-02" db="EMBL/GenBank/DDBJ databases">
        <authorList>
            <consortium name="Genoscope"/>
            <consortium name="Whitehead Institute Centre for Genome Research"/>
        </authorList>
    </citation>
    <scope>NUCLEOTIDE SEQUENCE</scope>
</reference>
<keyword evidence="2" id="KW-0963">Cytoplasm</keyword>
<comment type="caution">
    <text evidence="5">The sequence shown here is derived from an EMBL/GenBank/DDBJ whole genome shotgun (WGS) entry which is preliminary data.</text>
</comment>
<dbReference type="InterPro" id="IPR022181">
    <property type="entry name" value="Bcl2-/adenovirus-E1B"/>
</dbReference>
<comment type="subcellular location">
    <subcellularLocation>
        <location evidence="1">Cytoplasm</location>
    </subcellularLocation>
</comment>
<dbReference type="GO" id="GO:0005737">
    <property type="term" value="C:cytoplasm"/>
    <property type="evidence" value="ECO:0007669"/>
    <property type="project" value="UniProtKB-SubCell"/>
</dbReference>
<dbReference type="InterPro" id="IPR001251">
    <property type="entry name" value="CRAL-TRIO_dom"/>
</dbReference>
<feature type="non-terminal residue" evidence="5">
    <location>
        <position position="1"/>
    </location>
</feature>
<dbReference type="FunFam" id="3.40.525.10:FF:000001">
    <property type="entry name" value="BCL2/adenovirus E1B protein-interacting protein 2"/>
    <property type="match status" value="1"/>
</dbReference>
<gene>
    <name evidence="5" type="ORF">GSTENG00028862001</name>
</gene>
<dbReference type="SUPFAM" id="SSF52087">
    <property type="entry name" value="CRAL/TRIO domain"/>
    <property type="match status" value="1"/>
</dbReference>
<dbReference type="KEGG" id="tng:GSTEN00028862G001"/>
<dbReference type="PROSITE" id="PS50191">
    <property type="entry name" value="CRAL_TRIO"/>
    <property type="match status" value="1"/>
</dbReference>